<dbReference type="GO" id="GO:1902201">
    <property type="term" value="P:negative regulation of bacterial-type flagellum-dependent cell motility"/>
    <property type="evidence" value="ECO:0007669"/>
    <property type="project" value="TreeGrafter"/>
</dbReference>
<dbReference type="CDD" id="cd01949">
    <property type="entry name" value="GGDEF"/>
    <property type="match status" value="1"/>
</dbReference>
<accession>A0A1I3WHY2</accession>
<dbReference type="STRING" id="52560.SAMN04488082_11360"/>
<dbReference type="EC" id="2.7.7.65" evidence="1"/>
<dbReference type="PANTHER" id="PTHR45138">
    <property type="entry name" value="REGULATORY COMPONENTS OF SENSORY TRANSDUCTION SYSTEM"/>
    <property type="match status" value="1"/>
</dbReference>
<dbReference type="FunFam" id="3.30.70.270:FF:000001">
    <property type="entry name" value="Diguanylate cyclase domain protein"/>
    <property type="match status" value="1"/>
</dbReference>
<comment type="catalytic activity">
    <reaction evidence="2">
        <text>2 GTP = 3',3'-c-di-GMP + 2 diphosphate</text>
        <dbReference type="Rhea" id="RHEA:24898"/>
        <dbReference type="ChEBI" id="CHEBI:33019"/>
        <dbReference type="ChEBI" id="CHEBI:37565"/>
        <dbReference type="ChEBI" id="CHEBI:58805"/>
        <dbReference type="EC" id="2.7.7.65"/>
    </reaction>
</comment>
<protein>
    <recommendedName>
        <fullName evidence="1">diguanylate cyclase</fullName>
        <ecNumber evidence="1">2.7.7.65</ecNumber>
    </recommendedName>
</protein>
<dbReference type="AlphaFoldDB" id="A0A1I3WHY2"/>
<organism evidence="4 5">
    <name type="scientific">Desulfomicrobium apsheronum</name>
    <dbReference type="NCBI Taxonomy" id="52560"/>
    <lineage>
        <taxon>Bacteria</taxon>
        <taxon>Pseudomonadati</taxon>
        <taxon>Thermodesulfobacteriota</taxon>
        <taxon>Desulfovibrionia</taxon>
        <taxon>Desulfovibrionales</taxon>
        <taxon>Desulfomicrobiaceae</taxon>
        <taxon>Desulfomicrobium</taxon>
    </lineage>
</organism>
<dbReference type="OrthoDB" id="9759607at2"/>
<dbReference type="Gene3D" id="3.30.70.270">
    <property type="match status" value="1"/>
</dbReference>
<dbReference type="Gene3D" id="3.30.450.40">
    <property type="match status" value="1"/>
</dbReference>
<dbReference type="SUPFAM" id="SSF55073">
    <property type="entry name" value="Nucleotide cyclase"/>
    <property type="match status" value="1"/>
</dbReference>
<dbReference type="SUPFAM" id="SSF55781">
    <property type="entry name" value="GAF domain-like"/>
    <property type="match status" value="1"/>
</dbReference>
<evidence type="ECO:0000313" key="5">
    <source>
        <dbReference type="Proteomes" id="UP000198635"/>
    </source>
</evidence>
<proteinExistence type="predicted"/>
<evidence type="ECO:0000259" key="3">
    <source>
        <dbReference type="PROSITE" id="PS50887"/>
    </source>
</evidence>
<evidence type="ECO:0000313" key="4">
    <source>
        <dbReference type="EMBL" id="SFK07294.1"/>
    </source>
</evidence>
<reference evidence="5" key="1">
    <citation type="submission" date="2016-10" db="EMBL/GenBank/DDBJ databases">
        <authorList>
            <person name="Varghese N."/>
            <person name="Submissions S."/>
        </authorList>
    </citation>
    <scope>NUCLEOTIDE SEQUENCE [LARGE SCALE GENOMIC DNA]</scope>
    <source>
        <strain evidence="5">DSM 5918</strain>
    </source>
</reference>
<dbReference type="NCBIfam" id="TIGR00254">
    <property type="entry name" value="GGDEF"/>
    <property type="match status" value="1"/>
</dbReference>
<feature type="domain" description="GGDEF" evidence="3">
    <location>
        <begin position="342"/>
        <end position="476"/>
    </location>
</feature>
<dbReference type="InterPro" id="IPR029787">
    <property type="entry name" value="Nucleotide_cyclase"/>
</dbReference>
<dbReference type="InterPro" id="IPR043128">
    <property type="entry name" value="Rev_trsase/Diguanyl_cyclase"/>
</dbReference>
<dbReference type="Pfam" id="PF00990">
    <property type="entry name" value="GGDEF"/>
    <property type="match status" value="1"/>
</dbReference>
<dbReference type="GO" id="GO:0043709">
    <property type="term" value="P:cell adhesion involved in single-species biofilm formation"/>
    <property type="evidence" value="ECO:0007669"/>
    <property type="project" value="TreeGrafter"/>
</dbReference>
<name>A0A1I3WHY2_9BACT</name>
<keyword evidence="5" id="KW-1185">Reference proteome</keyword>
<dbReference type="InterPro" id="IPR029016">
    <property type="entry name" value="GAF-like_dom_sf"/>
</dbReference>
<dbReference type="EMBL" id="FORX01000013">
    <property type="protein sequence ID" value="SFK07294.1"/>
    <property type="molecule type" value="Genomic_DNA"/>
</dbReference>
<dbReference type="SMART" id="SM00267">
    <property type="entry name" value="GGDEF"/>
    <property type="match status" value="1"/>
</dbReference>
<dbReference type="RefSeq" id="WP_092376232.1">
    <property type="nucleotide sequence ID" value="NZ_FORX01000013.1"/>
</dbReference>
<dbReference type="InterPro" id="IPR050469">
    <property type="entry name" value="Diguanylate_Cyclase"/>
</dbReference>
<dbReference type="PROSITE" id="PS50887">
    <property type="entry name" value="GGDEF"/>
    <property type="match status" value="1"/>
</dbReference>
<dbReference type="Proteomes" id="UP000198635">
    <property type="component" value="Unassembled WGS sequence"/>
</dbReference>
<dbReference type="InterPro" id="IPR000160">
    <property type="entry name" value="GGDEF_dom"/>
</dbReference>
<evidence type="ECO:0000256" key="1">
    <source>
        <dbReference type="ARBA" id="ARBA00012528"/>
    </source>
</evidence>
<dbReference type="GO" id="GO:0005886">
    <property type="term" value="C:plasma membrane"/>
    <property type="evidence" value="ECO:0007669"/>
    <property type="project" value="TreeGrafter"/>
</dbReference>
<sequence length="485" mass="54492">MDTPTRPCLGLALSPELASQLKGHLPRTSVLENRLPGSALEFMSERSQGGLVFVSVSTWKDLPAQDRERLTAHKSWQFLLIADRHDPEALEFMSSGIFLTLMTCPLDGEKIARALEQAEEVSSMYQDIFLMAREISLERELLARKNEQLAFLNQLLTKASQTLDPSVILSNSAEDLALLLDVRSVLGIFWSENKGQTEAELFLPENLTNTSQAEWINHLLSLATRLGKHEVRGYQVSLLQHKDDAEESQPELDQLITLPLSLGPEPFGALVICSREASALGQDRLRILGSAANHLALAMRNSLEFRKTKARADHDGLTRISNRHHFDTRLREEMKRHQRHQDELSLMMIDLDYFKSVNDTYGHQAGDLVLREVGKILHNTLRESDFPARYGGEEFVVILPQTREEQAWILAERLRAQIGQTVFRFQKKRFRVTVSIGIAGLKPGALTPPEGLIHNADLALYLAKTSGRNMVCCSAIEECEADQLG</sequence>
<evidence type="ECO:0000256" key="2">
    <source>
        <dbReference type="ARBA" id="ARBA00034247"/>
    </source>
</evidence>
<dbReference type="PANTHER" id="PTHR45138:SF9">
    <property type="entry name" value="DIGUANYLATE CYCLASE DGCM-RELATED"/>
    <property type="match status" value="1"/>
</dbReference>
<gene>
    <name evidence="4" type="ORF">SAMN04488082_11360</name>
</gene>
<dbReference type="GO" id="GO:0052621">
    <property type="term" value="F:diguanylate cyclase activity"/>
    <property type="evidence" value="ECO:0007669"/>
    <property type="project" value="UniProtKB-EC"/>
</dbReference>